<keyword evidence="1" id="KW-0547">Nucleotide-binding</keyword>
<sequence length="98" mass="10576">MIAGLFLAIANKVLNQLGMPSPPRSAAASFDVELHFEQNYNITDLLSYVSSNIPKLTLKQKGIYDQIMQIINSGVGKIFLGAPGGTGKIFLIKLILAN</sequence>
<keyword evidence="1" id="KW-0347">Helicase</keyword>
<evidence type="ECO:0000313" key="2">
    <source>
        <dbReference type="Proteomes" id="UP000887116"/>
    </source>
</evidence>
<dbReference type="EMBL" id="BMAO01030405">
    <property type="protein sequence ID" value="GFQ67868.1"/>
    <property type="molecule type" value="Genomic_DNA"/>
</dbReference>
<name>A0A8X6F0U7_TRICU</name>
<dbReference type="GO" id="GO:0004386">
    <property type="term" value="F:helicase activity"/>
    <property type="evidence" value="ECO:0007669"/>
    <property type="project" value="UniProtKB-KW"/>
</dbReference>
<dbReference type="AlphaFoldDB" id="A0A8X6F0U7"/>
<dbReference type="OrthoDB" id="8063321at2759"/>
<evidence type="ECO:0000313" key="1">
    <source>
        <dbReference type="EMBL" id="GFQ67868.1"/>
    </source>
</evidence>
<dbReference type="Proteomes" id="UP000887116">
    <property type="component" value="Unassembled WGS sequence"/>
</dbReference>
<keyword evidence="1" id="KW-0067">ATP-binding</keyword>
<accession>A0A8X6F0U7</accession>
<comment type="caution">
    <text evidence="1">The sequence shown here is derived from an EMBL/GenBank/DDBJ whole genome shotgun (WGS) entry which is preliminary data.</text>
</comment>
<keyword evidence="1" id="KW-0378">Hydrolase</keyword>
<reference evidence="1" key="1">
    <citation type="submission" date="2020-07" db="EMBL/GenBank/DDBJ databases">
        <title>Multicomponent nature underlies the extraordinary mechanical properties of spider dragline silk.</title>
        <authorList>
            <person name="Kono N."/>
            <person name="Nakamura H."/>
            <person name="Mori M."/>
            <person name="Yoshida Y."/>
            <person name="Ohtoshi R."/>
            <person name="Malay A.D."/>
            <person name="Moran D.A.P."/>
            <person name="Tomita M."/>
            <person name="Numata K."/>
            <person name="Arakawa K."/>
        </authorList>
    </citation>
    <scope>NUCLEOTIDE SEQUENCE</scope>
</reference>
<gene>
    <name evidence="1" type="primary">B7P43_G06600</name>
    <name evidence="1" type="ORF">TNCT_648811</name>
</gene>
<proteinExistence type="predicted"/>
<organism evidence="1 2">
    <name type="scientific">Trichonephila clavata</name>
    <name type="common">Joro spider</name>
    <name type="synonym">Nephila clavata</name>
    <dbReference type="NCBI Taxonomy" id="2740835"/>
    <lineage>
        <taxon>Eukaryota</taxon>
        <taxon>Metazoa</taxon>
        <taxon>Ecdysozoa</taxon>
        <taxon>Arthropoda</taxon>
        <taxon>Chelicerata</taxon>
        <taxon>Arachnida</taxon>
        <taxon>Araneae</taxon>
        <taxon>Araneomorphae</taxon>
        <taxon>Entelegynae</taxon>
        <taxon>Araneoidea</taxon>
        <taxon>Nephilidae</taxon>
        <taxon>Trichonephila</taxon>
    </lineage>
</organism>
<keyword evidence="2" id="KW-1185">Reference proteome</keyword>
<protein>
    <submittedName>
        <fullName evidence="1">ATP-dependent DNA helicase</fullName>
    </submittedName>
</protein>